<dbReference type="GO" id="GO:0008843">
    <property type="term" value="F:endochitinase activity"/>
    <property type="evidence" value="ECO:0007669"/>
    <property type="project" value="UniProtKB-EC"/>
</dbReference>
<dbReference type="GO" id="GO:0016757">
    <property type="term" value="F:glycosyltransferase activity"/>
    <property type="evidence" value="ECO:0007669"/>
    <property type="project" value="UniProtKB-KW"/>
</dbReference>
<dbReference type="PANTHER" id="PTHR10963:SF27">
    <property type="entry name" value="GLYCOSIDASE-RELATED"/>
    <property type="match status" value="1"/>
</dbReference>
<sequence>MHFQTLALGLAAAAVSSAQTWSACDPTKKAGCPTKPALPTEEYAIDFKKGAPSQGWFNSTGAPTYGPNGATFTIKKVGDGPTIQSNFYIFFGYVEIKLRAAPSKGIVSTMVMQSDNLDEIDWEFIGSDTGHGQTNFFGKGNTTTYDRGWAYPITTPASVYHTYAVDWTAEKITWFVNGAPIRTVKYGDASALGGKNFPQTPMNIRIRNWVAGTPGNAQGVINWAGGLADFSNANTKYEMMVEYVKVKKLQPLWLLQVRRQ</sequence>
<dbReference type="GO" id="GO:0005975">
    <property type="term" value="P:carbohydrate metabolic process"/>
    <property type="evidence" value="ECO:0007669"/>
    <property type="project" value="InterPro"/>
</dbReference>
<dbReference type="PROSITE" id="PS51762">
    <property type="entry name" value="GH16_2"/>
    <property type="match status" value="1"/>
</dbReference>
<dbReference type="PANTHER" id="PTHR10963">
    <property type="entry name" value="GLYCOSYL HYDROLASE-RELATED"/>
    <property type="match status" value="1"/>
</dbReference>
<accession>A0A6G1GMK5</accession>
<dbReference type="CDD" id="cd02183">
    <property type="entry name" value="GH16_fungal_CRH1_transglycosylase"/>
    <property type="match status" value="1"/>
</dbReference>
<dbReference type="InterPro" id="IPR000757">
    <property type="entry name" value="Beta-glucanase-like"/>
</dbReference>
<evidence type="ECO:0000256" key="7">
    <source>
        <dbReference type="ARBA" id="ARBA00022801"/>
    </source>
</evidence>
<evidence type="ECO:0000256" key="10">
    <source>
        <dbReference type="ARBA" id="ARBA00023295"/>
    </source>
</evidence>
<evidence type="ECO:0000256" key="3">
    <source>
        <dbReference type="ARBA" id="ARBA00012729"/>
    </source>
</evidence>
<feature type="chain" id="PRO_5026228180" description="chitinase" evidence="13">
    <location>
        <begin position="19"/>
        <end position="260"/>
    </location>
</feature>
<dbReference type="GO" id="GO:0031505">
    <property type="term" value="P:fungal-type cell wall organization"/>
    <property type="evidence" value="ECO:0007669"/>
    <property type="project" value="TreeGrafter"/>
</dbReference>
<comment type="similarity">
    <text evidence="12">Belongs to the glycosyl hydrolase 16 family. CRH1 subfamily.</text>
</comment>
<evidence type="ECO:0000256" key="8">
    <source>
        <dbReference type="ARBA" id="ARBA00023136"/>
    </source>
</evidence>
<evidence type="ECO:0000256" key="11">
    <source>
        <dbReference type="ARBA" id="ARBA00023316"/>
    </source>
</evidence>
<evidence type="ECO:0000256" key="9">
    <source>
        <dbReference type="ARBA" id="ARBA00023180"/>
    </source>
</evidence>
<dbReference type="AlphaFoldDB" id="A0A6G1GMK5"/>
<dbReference type="InterPro" id="IPR050546">
    <property type="entry name" value="Glycosyl_Hydrlase_16"/>
</dbReference>
<gene>
    <name evidence="15" type="ORF">K402DRAFT_214406</name>
</gene>
<dbReference type="GO" id="GO:0016020">
    <property type="term" value="C:membrane"/>
    <property type="evidence" value="ECO:0007669"/>
    <property type="project" value="UniProtKB-SubCell"/>
</dbReference>
<keyword evidence="5" id="KW-0808">Transferase</keyword>
<evidence type="ECO:0000259" key="14">
    <source>
        <dbReference type="PROSITE" id="PS51762"/>
    </source>
</evidence>
<evidence type="ECO:0000256" key="12">
    <source>
        <dbReference type="ARBA" id="ARBA00038074"/>
    </source>
</evidence>
<reference evidence="15" key="1">
    <citation type="journal article" date="2020" name="Stud. Mycol.">
        <title>101 Dothideomycetes genomes: a test case for predicting lifestyles and emergence of pathogens.</title>
        <authorList>
            <person name="Haridas S."/>
            <person name="Albert R."/>
            <person name="Binder M."/>
            <person name="Bloem J."/>
            <person name="Labutti K."/>
            <person name="Salamov A."/>
            <person name="Andreopoulos B."/>
            <person name="Baker S."/>
            <person name="Barry K."/>
            <person name="Bills G."/>
            <person name="Bluhm B."/>
            <person name="Cannon C."/>
            <person name="Castanera R."/>
            <person name="Culley D."/>
            <person name="Daum C."/>
            <person name="Ezra D."/>
            <person name="Gonzalez J."/>
            <person name="Henrissat B."/>
            <person name="Kuo A."/>
            <person name="Liang C."/>
            <person name="Lipzen A."/>
            <person name="Lutzoni F."/>
            <person name="Magnuson J."/>
            <person name="Mondo S."/>
            <person name="Nolan M."/>
            <person name="Ohm R."/>
            <person name="Pangilinan J."/>
            <person name="Park H.-J."/>
            <person name="Ramirez L."/>
            <person name="Alfaro M."/>
            <person name="Sun H."/>
            <person name="Tritt A."/>
            <person name="Yoshinaga Y."/>
            <person name="Zwiers L.-H."/>
            <person name="Turgeon B."/>
            <person name="Goodwin S."/>
            <person name="Spatafora J."/>
            <person name="Crous P."/>
            <person name="Grigoriev I."/>
        </authorList>
    </citation>
    <scope>NUCLEOTIDE SEQUENCE</scope>
    <source>
        <strain evidence="15">CBS 113979</strain>
    </source>
</reference>
<dbReference type="Pfam" id="PF00722">
    <property type="entry name" value="Glyco_hydro_16"/>
    <property type="match status" value="1"/>
</dbReference>
<keyword evidence="16" id="KW-1185">Reference proteome</keyword>
<proteinExistence type="inferred from homology"/>
<keyword evidence="8" id="KW-0472">Membrane</keyword>
<evidence type="ECO:0000256" key="1">
    <source>
        <dbReference type="ARBA" id="ARBA00000822"/>
    </source>
</evidence>
<evidence type="ECO:0000256" key="2">
    <source>
        <dbReference type="ARBA" id="ARBA00004370"/>
    </source>
</evidence>
<organism evidence="15 16">
    <name type="scientific">Aulographum hederae CBS 113979</name>
    <dbReference type="NCBI Taxonomy" id="1176131"/>
    <lineage>
        <taxon>Eukaryota</taxon>
        <taxon>Fungi</taxon>
        <taxon>Dikarya</taxon>
        <taxon>Ascomycota</taxon>
        <taxon>Pezizomycotina</taxon>
        <taxon>Dothideomycetes</taxon>
        <taxon>Pleosporomycetidae</taxon>
        <taxon>Aulographales</taxon>
        <taxon>Aulographaceae</taxon>
    </lineage>
</organism>
<keyword evidence="7 15" id="KW-0378">Hydrolase</keyword>
<evidence type="ECO:0000256" key="4">
    <source>
        <dbReference type="ARBA" id="ARBA00022676"/>
    </source>
</evidence>
<evidence type="ECO:0000313" key="16">
    <source>
        <dbReference type="Proteomes" id="UP000800041"/>
    </source>
</evidence>
<comment type="subcellular location">
    <subcellularLocation>
        <location evidence="2">Membrane</location>
    </subcellularLocation>
</comment>
<dbReference type="OrthoDB" id="4781at2759"/>
<keyword evidence="4" id="KW-0328">Glycosyltransferase</keyword>
<dbReference type="Proteomes" id="UP000800041">
    <property type="component" value="Unassembled WGS sequence"/>
</dbReference>
<feature type="domain" description="GH16" evidence="14">
    <location>
        <begin position="33"/>
        <end position="252"/>
    </location>
</feature>
<evidence type="ECO:0000313" key="15">
    <source>
        <dbReference type="EMBL" id="KAF1982062.1"/>
    </source>
</evidence>
<keyword evidence="9" id="KW-0325">Glycoprotein</keyword>
<comment type="catalytic activity">
    <reaction evidence="1">
        <text>Random endo-hydrolysis of N-acetyl-beta-D-glucosaminide (1-&gt;4)-beta-linkages in chitin and chitodextrins.</text>
        <dbReference type="EC" id="3.2.1.14"/>
    </reaction>
</comment>
<keyword evidence="10" id="KW-0326">Glycosidase</keyword>
<dbReference type="EMBL" id="ML977189">
    <property type="protein sequence ID" value="KAF1982062.1"/>
    <property type="molecule type" value="Genomic_DNA"/>
</dbReference>
<dbReference type="EC" id="3.2.1.14" evidence="3"/>
<dbReference type="GO" id="GO:0009277">
    <property type="term" value="C:fungal-type cell wall"/>
    <property type="evidence" value="ECO:0007669"/>
    <property type="project" value="TreeGrafter"/>
</dbReference>
<evidence type="ECO:0000256" key="5">
    <source>
        <dbReference type="ARBA" id="ARBA00022679"/>
    </source>
</evidence>
<evidence type="ECO:0000256" key="6">
    <source>
        <dbReference type="ARBA" id="ARBA00022729"/>
    </source>
</evidence>
<dbReference type="InterPro" id="IPR013320">
    <property type="entry name" value="ConA-like_dom_sf"/>
</dbReference>
<evidence type="ECO:0000256" key="13">
    <source>
        <dbReference type="SAM" id="SignalP"/>
    </source>
</evidence>
<keyword evidence="6 13" id="KW-0732">Signal</keyword>
<keyword evidence="11" id="KW-0961">Cell wall biogenesis/degradation</keyword>
<name>A0A6G1GMK5_9PEZI</name>
<feature type="signal peptide" evidence="13">
    <location>
        <begin position="1"/>
        <end position="18"/>
    </location>
</feature>
<protein>
    <recommendedName>
        <fullName evidence="3">chitinase</fullName>
        <ecNumber evidence="3">3.2.1.14</ecNumber>
    </recommendedName>
</protein>
<dbReference type="SUPFAM" id="SSF49899">
    <property type="entry name" value="Concanavalin A-like lectins/glucanases"/>
    <property type="match status" value="1"/>
</dbReference>
<dbReference type="Gene3D" id="2.60.120.200">
    <property type="match status" value="1"/>
</dbReference>